<feature type="transmembrane region" description="Helical" evidence="5">
    <location>
        <begin position="517"/>
        <end position="541"/>
    </location>
</feature>
<dbReference type="InterPro" id="IPR051533">
    <property type="entry name" value="WaaL-like"/>
</dbReference>
<dbReference type="AlphaFoldDB" id="A0A229NTI9"/>
<protein>
    <recommendedName>
        <fullName evidence="6">O-antigen ligase-related domain-containing protein</fullName>
    </recommendedName>
</protein>
<feature type="domain" description="O-antigen ligase-related" evidence="6">
    <location>
        <begin position="270"/>
        <end position="478"/>
    </location>
</feature>
<feature type="transmembrane region" description="Helical" evidence="5">
    <location>
        <begin position="233"/>
        <end position="255"/>
    </location>
</feature>
<evidence type="ECO:0000256" key="5">
    <source>
        <dbReference type="SAM" id="Phobius"/>
    </source>
</evidence>
<gene>
    <name evidence="7" type="ORF">CGZ75_23570</name>
</gene>
<evidence type="ECO:0000256" key="4">
    <source>
        <dbReference type="ARBA" id="ARBA00023136"/>
    </source>
</evidence>
<feature type="transmembrane region" description="Helical" evidence="5">
    <location>
        <begin position="28"/>
        <end position="51"/>
    </location>
</feature>
<keyword evidence="4 5" id="KW-0472">Membrane</keyword>
<dbReference type="Proteomes" id="UP000215145">
    <property type="component" value="Unassembled WGS sequence"/>
</dbReference>
<dbReference type="PANTHER" id="PTHR37422">
    <property type="entry name" value="TEICHURONIC ACID BIOSYNTHESIS PROTEIN TUAE"/>
    <property type="match status" value="1"/>
</dbReference>
<dbReference type="OrthoDB" id="1808577at2"/>
<reference evidence="7 8" key="1">
    <citation type="submission" date="2017-07" db="EMBL/GenBank/DDBJ databases">
        <title>Paenibacillus herberti R33 genome sequencing and assembly.</title>
        <authorList>
            <person name="Su W."/>
        </authorList>
    </citation>
    <scope>NUCLEOTIDE SEQUENCE [LARGE SCALE GENOMIC DNA]</scope>
    <source>
        <strain evidence="7 8">R33</strain>
    </source>
</reference>
<evidence type="ECO:0000313" key="7">
    <source>
        <dbReference type="EMBL" id="OXM13144.1"/>
    </source>
</evidence>
<feature type="transmembrane region" description="Helical" evidence="5">
    <location>
        <begin position="309"/>
        <end position="330"/>
    </location>
</feature>
<dbReference type="GO" id="GO:0016020">
    <property type="term" value="C:membrane"/>
    <property type="evidence" value="ECO:0007669"/>
    <property type="project" value="UniProtKB-SubCell"/>
</dbReference>
<evidence type="ECO:0000256" key="1">
    <source>
        <dbReference type="ARBA" id="ARBA00004141"/>
    </source>
</evidence>
<proteinExistence type="predicted"/>
<evidence type="ECO:0000259" key="6">
    <source>
        <dbReference type="Pfam" id="PF04932"/>
    </source>
</evidence>
<evidence type="ECO:0000256" key="2">
    <source>
        <dbReference type="ARBA" id="ARBA00022692"/>
    </source>
</evidence>
<evidence type="ECO:0000256" key="3">
    <source>
        <dbReference type="ARBA" id="ARBA00022989"/>
    </source>
</evidence>
<feature type="transmembrane region" description="Helical" evidence="5">
    <location>
        <begin position="57"/>
        <end position="77"/>
    </location>
</feature>
<keyword evidence="8" id="KW-1185">Reference proteome</keyword>
<dbReference type="Pfam" id="PF04932">
    <property type="entry name" value="Wzy_C"/>
    <property type="match status" value="1"/>
</dbReference>
<feature type="transmembrane region" description="Helical" evidence="5">
    <location>
        <begin position="262"/>
        <end position="280"/>
    </location>
</feature>
<accession>A0A229NTI9</accession>
<keyword evidence="2 5" id="KW-0812">Transmembrane</keyword>
<comment type="subcellular location">
    <subcellularLocation>
        <location evidence="1">Membrane</location>
        <topology evidence="1">Multi-pass membrane protein</topology>
    </subcellularLocation>
</comment>
<feature type="transmembrane region" description="Helical" evidence="5">
    <location>
        <begin position="179"/>
        <end position="208"/>
    </location>
</feature>
<dbReference type="EMBL" id="NMUQ01000004">
    <property type="protein sequence ID" value="OXM13144.1"/>
    <property type="molecule type" value="Genomic_DNA"/>
</dbReference>
<keyword evidence="3 5" id="KW-1133">Transmembrane helix</keyword>
<comment type="caution">
    <text evidence="7">The sequence shown here is derived from an EMBL/GenBank/DDBJ whole genome shotgun (WGS) entry which is preliminary data.</text>
</comment>
<feature type="transmembrane region" description="Helical" evidence="5">
    <location>
        <begin position="105"/>
        <end position="128"/>
    </location>
</feature>
<dbReference type="InterPro" id="IPR007016">
    <property type="entry name" value="O-antigen_ligase-rel_domated"/>
</dbReference>
<organism evidence="7 8">
    <name type="scientific">Paenibacillus herberti</name>
    <dbReference type="NCBI Taxonomy" id="1619309"/>
    <lineage>
        <taxon>Bacteria</taxon>
        <taxon>Bacillati</taxon>
        <taxon>Bacillota</taxon>
        <taxon>Bacilli</taxon>
        <taxon>Bacillales</taxon>
        <taxon>Paenibacillaceae</taxon>
        <taxon>Paenibacillus</taxon>
    </lineage>
</organism>
<sequence>MERLLLRALQRLSELGKRSRMRRKQIEIVAVVQAAGIAWILCAVFRSSGWFFDQDGYVFALLLTVLGAVCLLGMMVMRRKGGGMAGQSGMMVMRRKGDGMTERSGIMLSASAWLCLGLSLFYAIGLLTKPVTVQGNLDEALRWGAYASFLLLLNRQLAVRQAEETVFSEKTSADGIRPLGLPLPVISYGLQLFCLYAVGSSLAIWFGWINGPDYMLRTTDIRLSASGARLAGYLQYSNSLGAFAVALLTWQWLLLVRSHSQLLRLSGAILAVPCLTVLILTESRGAGLVLLAAVVPGLLLVPRGSRLRWVGVVLWTCPGAIAAVGLAWMFERGGDYIIGMDERMTAVLLLLLVFGSSAVLLLKQVSLERAAPESIERWSEFAAMCVLAYASTLSMLSAGGRGRFNPLEDSALATGMSRLSMYKDGWNAFQESWLLGHGAKAWEMLRGLFQSNPYAASEVHSGYLDMLLTGGVIGFLLLAGLGVTLLYAAAAGSRLYALPVATLLLHAAVDVDMSYGLYWLLLFAFAAAAAELGQVEAAGVVTAPSGERGRGWLRRHLLTR</sequence>
<feature type="transmembrane region" description="Helical" evidence="5">
    <location>
        <begin position="466"/>
        <end position="488"/>
    </location>
</feature>
<feature type="transmembrane region" description="Helical" evidence="5">
    <location>
        <begin position="342"/>
        <end position="361"/>
    </location>
</feature>
<dbReference type="PANTHER" id="PTHR37422:SF13">
    <property type="entry name" value="LIPOPOLYSACCHARIDE BIOSYNTHESIS PROTEIN PA4999-RELATED"/>
    <property type="match status" value="1"/>
</dbReference>
<name>A0A229NTI9_9BACL</name>
<evidence type="ECO:0000313" key="8">
    <source>
        <dbReference type="Proteomes" id="UP000215145"/>
    </source>
</evidence>